<dbReference type="PROSITE" id="PS00615">
    <property type="entry name" value="C_TYPE_LECTIN_1"/>
    <property type="match status" value="1"/>
</dbReference>
<dbReference type="InterPro" id="IPR050976">
    <property type="entry name" value="Snaclec"/>
</dbReference>
<dbReference type="PROSITE" id="PS50041">
    <property type="entry name" value="C_TYPE_LECTIN_2"/>
    <property type="match status" value="2"/>
</dbReference>
<gene>
    <name evidence="4" type="ORF">QR680_014635</name>
</gene>
<feature type="domain" description="C-type lectin" evidence="3">
    <location>
        <begin position="170"/>
        <end position="285"/>
    </location>
</feature>
<feature type="signal peptide" evidence="2">
    <location>
        <begin position="1"/>
        <end position="17"/>
    </location>
</feature>
<dbReference type="EMBL" id="JAUCMV010000002">
    <property type="protein sequence ID" value="KAK0420364.1"/>
    <property type="molecule type" value="Genomic_DNA"/>
</dbReference>
<dbReference type="Gene3D" id="3.10.100.10">
    <property type="entry name" value="Mannose-Binding Protein A, subunit A"/>
    <property type="match status" value="2"/>
</dbReference>
<dbReference type="Proteomes" id="UP001175271">
    <property type="component" value="Unassembled WGS sequence"/>
</dbReference>
<keyword evidence="1" id="KW-1015">Disulfide bond</keyword>
<keyword evidence="2" id="KW-0732">Signal</keyword>
<organism evidence="4 5">
    <name type="scientific">Steinernema hermaphroditum</name>
    <dbReference type="NCBI Taxonomy" id="289476"/>
    <lineage>
        <taxon>Eukaryota</taxon>
        <taxon>Metazoa</taxon>
        <taxon>Ecdysozoa</taxon>
        <taxon>Nematoda</taxon>
        <taxon>Chromadorea</taxon>
        <taxon>Rhabditida</taxon>
        <taxon>Tylenchina</taxon>
        <taxon>Panagrolaimomorpha</taxon>
        <taxon>Strongyloidoidea</taxon>
        <taxon>Steinernematidae</taxon>
        <taxon>Steinernema</taxon>
    </lineage>
</organism>
<evidence type="ECO:0000256" key="2">
    <source>
        <dbReference type="SAM" id="SignalP"/>
    </source>
</evidence>
<dbReference type="PANTHER" id="PTHR22991:SF40">
    <property type="entry name" value="PROTEIN CBG13490"/>
    <property type="match status" value="1"/>
</dbReference>
<proteinExistence type="predicted"/>
<evidence type="ECO:0000259" key="3">
    <source>
        <dbReference type="PROSITE" id="PS50041"/>
    </source>
</evidence>
<accession>A0AA39M4M0</accession>
<feature type="chain" id="PRO_5041372678" description="C-type lectin domain-containing protein" evidence="2">
    <location>
        <begin position="18"/>
        <end position="296"/>
    </location>
</feature>
<sequence>MRLLLFFFVSFISTSFCQLECGEDGFLSNGDDPTDRTWHCVNYYGVSVDFDGAKDFCEKKGAKMASIHSKYQNGNLLTFGKVQFWIGGRDVYNNGTWTWVDGTRFDFSSWGAGEPNNMFGHDCLMVDPYSSLWSANDCTTRRAAVACMAPFSFPSTTSATTTAPPSTSCSNTSCYTLSDGPFFQWQYAENFCKTIGGHLASVHSVSEAKIIAELATRQSADTFWLGGTVDKNNTVHWLDGSPSDFDNFSHPSFPNYKAGGCVIQDTTSEKWMNTNCNKLSYALCAVPKRKKKLTNF</sequence>
<dbReference type="SUPFAM" id="SSF56436">
    <property type="entry name" value="C-type lectin-like"/>
    <property type="match status" value="2"/>
</dbReference>
<protein>
    <recommendedName>
        <fullName evidence="3">C-type lectin domain-containing protein</fullName>
    </recommendedName>
</protein>
<dbReference type="AlphaFoldDB" id="A0AA39M4M0"/>
<reference evidence="4" key="1">
    <citation type="submission" date="2023-06" db="EMBL/GenBank/DDBJ databases">
        <title>Genomic analysis of the entomopathogenic nematode Steinernema hermaphroditum.</title>
        <authorList>
            <person name="Schwarz E.M."/>
            <person name="Heppert J.K."/>
            <person name="Baniya A."/>
            <person name="Schwartz H.T."/>
            <person name="Tan C.-H."/>
            <person name="Antoshechkin I."/>
            <person name="Sternberg P.W."/>
            <person name="Goodrich-Blair H."/>
            <person name="Dillman A.R."/>
        </authorList>
    </citation>
    <scope>NUCLEOTIDE SEQUENCE</scope>
    <source>
        <strain evidence="4">PS9179</strain>
        <tissue evidence="4">Whole animal</tissue>
    </source>
</reference>
<evidence type="ECO:0000313" key="5">
    <source>
        <dbReference type="Proteomes" id="UP001175271"/>
    </source>
</evidence>
<dbReference type="PANTHER" id="PTHR22991">
    <property type="entry name" value="PROTEIN CBG13490"/>
    <property type="match status" value="1"/>
</dbReference>
<evidence type="ECO:0000256" key="1">
    <source>
        <dbReference type="ARBA" id="ARBA00023157"/>
    </source>
</evidence>
<evidence type="ECO:0000313" key="4">
    <source>
        <dbReference type="EMBL" id="KAK0420364.1"/>
    </source>
</evidence>
<feature type="domain" description="C-type lectin" evidence="3">
    <location>
        <begin position="39"/>
        <end position="147"/>
    </location>
</feature>
<dbReference type="SMART" id="SM00034">
    <property type="entry name" value="CLECT"/>
    <property type="match status" value="2"/>
</dbReference>
<name>A0AA39M4M0_9BILA</name>
<dbReference type="CDD" id="cd00037">
    <property type="entry name" value="CLECT"/>
    <property type="match status" value="2"/>
</dbReference>
<keyword evidence="5" id="KW-1185">Reference proteome</keyword>
<dbReference type="InterPro" id="IPR016187">
    <property type="entry name" value="CTDL_fold"/>
</dbReference>
<dbReference type="InterPro" id="IPR001304">
    <property type="entry name" value="C-type_lectin-like"/>
</dbReference>
<dbReference type="InterPro" id="IPR016186">
    <property type="entry name" value="C-type_lectin-like/link_sf"/>
</dbReference>
<comment type="caution">
    <text evidence="4">The sequence shown here is derived from an EMBL/GenBank/DDBJ whole genome shotgun (WGS) entry which is preliminary data.</text>
</comment>
<dbReference type="Pfam" id="PF00059">
    <property type="entry name" value="Lectin_C"/>
    <property type="match status" value="2"/>
</dbReference>
<dbReference type="InterPro" id="IPR018378">
    <property type="entry name" value="C-type_lectin_CS"/>
</dbReference>